<feature type="compositionally biased region" description="Acidic residues" evidence="1">
    <location>
        <begin position="103"/>
        <end position="114"/>
    </location>
</feature>
<dbReference type="Proteomes" id="UP000799772">
    <property type="component" value="Unassembled WGS sequence"/>
</dbReference>
<proteinExistence type="predicted"/>
<organism evidence="2 3">
    <name type="scientific">Rhizodiscina lignyota</name>
    <dbReference type="NCBI Taxonomy" id="1504668"/>
    <lineage>
        <taxon>Eukaryota</taxon>
        <taxon>Fungi</taxon>
        <taxon>Dikarya</taxon>
        <taxon>Ascomycota</taxon>
        <taxon>Pezizomycotina</taxon>
        <taxon>Dothideomycetes</taxon>
        <taxon>Pleosporomycetidae</taxon>
        <taxon>Aulographales</taxon>
        <taxon>Rhizodiscinaceae</taxon>
        <taxon>Rhizodiscina</taxon>
    </lineage>
</organism>
<dbReference type="EMBL" id="ML978136">
    <property type="protein sequence ID" value="KAF2094005.1"/>
    <property type="molecule type" value="Genomic_DNA"/>
</dbReference>
<feature type="region of interest" description="Disordered" evidence="1">
    <location>
        <begin position="67"/>
        <end position="151"/>
    </location>
</feature>
<dbReference type="OrthoDB" id="4525115at2759"/>
<reference evidence="2" key="1">
    <citation type="journal article" date="2020" name="Stud. Mycol.">
        <title>101 Dothideomycetes genomes: a test case for predicting lifestyles and emergence of pathogens.</title>
        <authorList>
            <person name="Haridas S."/>
            <person name="Albert R."/>
            <person name="Binder M."/>
            <person name="Bloem J."/>
            <person name="Labutti K."/>
            <person name="Salamov A."/>
            <person name="Andreopoulos B."/>
            <person name="Baker S."/>
            <person name="Barry K."/>
            <person name="Bills G."/>
            <person name="Bluhm B."/>
            <person name="Cannon C."/>
            <person name="Castanera R."/>
            <person name="Culley D."/>
            <person name="Daum C."/>
            <person name="Ezra D."/>
            <person name="Gonzalez J."/>
            <person name="Henrissat B."/>
            <person name="Kuo A."/>
            <person name="Liang C."/>
            <person name="Lipzen A."/>
            <person name="Lutzoni F."/>
            <person name="Magnuson J."/>
            <person name="Mondo S."/>
            <person name="Nolan M."/>
            <person name="Ohm R."/>
            <person name="Pangilinan J."/>
            <person name="Park H.-J."/>
            <person name="Ramirez L."/>
            <person name="Alfaro M."/>
            <person name="Sun H."/>
            <person name="Tritt A."/>
            <person name="Yoshinaga Y."/>
            <person name="Zwiers L.-H."/>
            <person name="Turgeon B."/>
            <person name="Goodwin S."/>
            <person name="Spatafora J."/>
            <person name="Crous P."/>
            <person name="Grigoriev I."/>
        </authorList>
    </citation>
    <scope>NUCLEOTIDE SEQUENCE</scope>
    <source>
        <strain evidence="2">CBS 133067</strain>
    </source>
</reference>
<evidence type="ECO:0000256" key="1">
    <source>
        <dbReference type="SAM" id="MobiDB-lite"/>
    </source>
</evidence>
<feature type="compositionally biased region" description="Acidic residues" evidence="1">
    <location>
        <begin position="134"/>
        <end position="151"/>
    </location>
</feature>
<evidence type="ECO:0000313" key="3">
    <source>
        <dbReference type="Proteomes" id="UP000799772"/>
    </source>
</evidence>
<accession>A0A9P4I780</accession>
<keyword evidence="3" id="KW-1185">Reference proteome</keyword>
<gene>
    <name evidence="2" type="ORF">NA57DRAFT_81008</name>
</gene>
<evidence type="ECO:0008006" key="4">
    <source>
        <dbReference type="Google" id="ProtNLM"/>
    </source>
</evidence>
<dbReference type="AlphaFoldDB" id="A0A9P4I780"/>
<comment type="caution">
    <text evidence="2">The sequence shown here is derived from an EMBL/GenBank/DDBJ whole genome shotgun (WGS) entry which is preliminary data.</text>
</comment>
<evidence type="ECO:0000313" key="2">
    <source>
        <dbReference type="EMBL" id="KAF2094005.1"/>
    </source>
</evidence>
<sequence>MPKGQPVSGKTNAWNDTTEKRLLLLMIAGTSHASKNWDEVAAQMGPSYSVSACRQKFAKLKAAIEKETGETISSGSPNKRAAPAVKTPNGTPKKRGRKRKESSDEDDSEDEIEPETPPKKMKKEGSAANRIIKEEDEEVQDLDDEEFYTLP</sequence>
<protein>
    <recommendedName>
        <fullName evidence="4">Myb-like domain-containing protein</fullName>
    </recommendedName>
</protein>
<name>A0A9P4I780_9PEZI</name>